<dbReference type="Proteomes" id="UP000320386">
    <property type="component" value="Chromosome"/>
</dbReference>
<gene>
    <name evidence="4" type="ORF">Pan265_13470</name>
</gene>
<evidence type="ECO:0000313" key="5">
    <source>
        <dbReference type="Proteomes" id="UP000320386"/>
    </source>
</evidence>
<dbReference type="EMBL" id="CP036280">
    <property type="protein sequence ID" value="QDU71497.1"/>
    <property type="molecule type" value="Genomic_DNA"/>
</dbReference>
<dbReference type="AlphaFoldDB" id="A0A518BWZ3"/>
<protein>
    <submittedName>
        <fullName evidence="4">Beta-1,4-mannooligosaccharide phosphorylase</fullName>
        <ecNumber evidence="4">2.4.1.-</ecNumber>
    </submittedName>
</protein>
<comment type="similarity">
    <text evidence="3">Belongs to the glycosyl hydrolase 130 family.</text>
</comment>
<proteinExistence type="inferred from homology"/>
<evidence type="ECO:0000256" key="2">
    <source>
        <dbReference type="ARBA" id="ARBA00022679"/>
    </source>
</evidence>
<dbReference type="PIRSF" id="PIRSF016202">
    <property type="entry name" value="PH1107"/>
    <property type="match status" value="1"/>
</dbReference>
<keyword evidence="1 4" id="KW-0328">Glycosyltransferase</keyword>
<dbReference type="EC" id="2.4.1.-" evidence="4"/>
<dbReference type="PANTHER" id="PTHR34106:SF1">
    <property type="entry name" value="1,4-BETA-MANNOSYL-N-ACETYLGLUCOSAMINE PHOSPHORYLASE"/>
    <property type="match status" value="1"/>
</dbReference>
<dbReference type="OrthoDB" id="9759709at2"/>
<dbReference type="GO" id="GO:0016757">
    <property type="term" value="F:glycosyltransferase activity"/>
    <property type="evidence" value="ECO:0007669"/>
    <property type="project" value="UniProtKB-KW"/>
</dbReference>
<organism evidence="4 5">
    <name type="scientific">Mucisphaera calidilacus</name>
    <dbReference type="NCBI Taxonomy" id="2527982"/>
    <lineage>
        <taxon>Bacteria</taxon>
        <taxon>Pseudomonadati</taxon>
        <taxon>Planctomycetota</taxon>
        <taxon>Phycisphaerae</taxon>
        <taxon>Phycisphaerales</taxon>
        <taxon>Phycisphaeraceae</taxon>
        <taxon>Mucisphaera</taxon>
    </lineage>
</organism>
<evidence type="ECO:0000313" key="4">
    <source>
        <dbReference type="EMBL" id="QDU71497.1"/>
    </source>
</evidence>
<keyword evidence="2 4" id="KW-0808">Transferase</keyword>
<dbReference type="RefSeq" id="WP_145445644.1">
    <property type="nucleotide sequence ID" value="NZ_CP036280.1"/>
</dbReference>
<evidence type="ECO:0000256" key="1">
    <source>
        <dbReference type="ARBA" id="ARBA00022676"/>
    </source>
</evidence>
<sequence length="321" mass="37220">MSWPVIPIDHEVFRRYENNPVLTHRDFPWRMRSVYNSSAVKTEHKNARSPYIMITRCNQVNMETLMWPADSDDGLSWKLRDQPYKVPDTPEWDYAASLVYYDPRITWIDDEYKVLVACQNPRETRVACFTSPDLETLTFSHWFNAPDNRNMVLFPGKTADGRYIRLERPNLASAGGKGNIWMSFSPDLVHWGDSYEVLRNTDMPLYCDAGLGPSTVPYLTDEGWLMCFHAIMNNATTREYTVGAAILDRDEPWKVRHVTKYPVLWPEADYEMTGHVEHVCFPCSQIVEPDGSVKLYYGGADYVQCVAIAQMDDLMRACREW</sequence>
<dbReference type="InterPro" id="IPR023296">
    <property type="entry name" value="Glyco_hydro_beta-prop_sf"/>
</dbReference>
<dbReference type="KEGG" id="mcad:Pan265_13470"/>
<evidence type="ECO:0000256" key="3">
    <source>
        <dbReference type="ARBA" id="ARBA00024356"/>
    </source>
</evidence>
<dbReference type="SUPFAM" id="SSF75005">
    <property type="entry name" value="Arabinanase/levansucrase/invertase"/>
    <property type="match status" value="1"/>
</dbReference>
<dbReference type="InterPro" id="IPR007184">
    <property type="entry name" value="Mannoside_phosphorylase"/>
</dbReference>
<name>A0A518BWZ3_9BACT</name>
<dbReference type="Gene3D" id="2.115.10.20">
    <property type="entry name" value="Glycosyl hydrolase domain, family 43"/>
    <property type="match status" value="1"/>
</dbReference>
<reference evidence="4 5" key="1">
    <citation type="submission" date="2019-02" db="EMBL/GenBank/DDBJ databases">
        <title>Deep-cultivation of Planctomycetes and their phenomic and genomic characterization uncovers novel biology.</title>
        <authorList>
            <person name="Wiegand S."/>
            <person name="Jogler M."/>
            <person name="Boedeker C."/>
            <person name="Pinto D."/>
            <person name="Vollmers J."/>
            <person name="Rivas-Marin E."/>
            <person name="Kohn T."/>
            <person name="Peeters S.H."/>
            <person name="Heuer A."/>
            <person name="Rast P."/>
            <person name="Oberbeckmann S."/>
            <person name="Bunk B."/>
            <person name="Jeske O."/>
            <person name="Meyerdierks A."/>
            <person name="Storesund J.E."/>
            <person name="Kallscheuer N."/>
            <person name="Luecker S."/>
            <person name="Lage O.M."/>
            <person name="Pohl T."/>
            <person name="Merkel B.J."/>
            <person name="Hornburger P."/>
            <person name="Mueller R.-W."/>
            <person name="Bruemmer F."/>
            <person name="Labrenz M."/>
            <person name="Spormann A.M."/>
            <person name="Op den Camp H."/>
            <person name="Overmann J."/>
            <person name="Amann R."/>
            <person name="Jetten M.S.M."/>
            <person name="Mascher T."/>
            <person name="Medema M.H."/>
            <person name="Devos D.P."/>
            <person name="Kaster A.-K."/>
            <person name="Ovreas L."/>
            <person name="Rohde M."/>
            <person name="Galperin M.Y."/>
            <person name="Jogler C."/>
        </authorList>
    </citation>
    <scope>NUCLEOTIDE SEQUENCE [LARGE SCALE GENOMIC DNA]</scope>
    <source>
        <strain evidence="4 5">Pan265</strain>
    </source>
</reference>
<keyword evidence="5" id="KW-1185">Reference proteome</keyword>
<accession>A0A518BWZ3</accession>
<dbReference type="Pfam" id="PF04041">
    <property type="entry name" value="Glyco_hydro_130"/>
    <property type="match status" value="1"/>
</dbReference>
<dbReference type="PANTHER" id="PTHR34106">
    <property type="entry name" value="GLYCOSIDASE"/>
    <property type="match status" value="1"/>
</dbReference>